<accession>A0A915E8M4</accession>
<keyword evidence="3" id="KW-1185">Reference proteome</keyword>
<evidence type="ECO:0000256" key="1">
    <source>
        <dbReference type="SAM" id="Phobius"/>
    </source>
</evidence>
<evidence type="ECO:0000313" key="4">
    <source>
        <dbReference type="WBParaSite" id="jg4011"/>
    </source>
</evidence>
<protein>
    <submittedName>
        <fullName evidence="4">Phospholipid/glycerol acyltransferase domain-containing protein</fullName>
    </submittedName>
</protein>
<feature type="domain" description="Phospholipid/glycerol acyltransferase" evidence="2">
    <location>
        <begin position="141"/>
        <end position="265"/>
    </location>
</feature>
<dbReference type="PANTHER" id="PTHR10983">
    <property type="entry name" value="1-ACYLGLYCEROL-3-PHOSPHATE ACYLTRANSFERASE-RELATED"/>
    <property type="match status" value="1"/>
</dbReference>
<dbReference type="WBParaSite" id="jg4011">
    <property type="protein sequence ID" value="jg4011"/>
    <property type="gene ID" value="jg4011"/>
</dbReference>
<dbReference type="InterPro" id="IPR002123">
    <property type="entry name" value="Plipid/glycerol_acylTrfase"/>
</dbReference>
<evidence type="ECO:0000259" key="2">
    <source>
        <dbReference type="SMART" id="SM00563"/>
    </source>
</evidence>
<sequence>MISQLSQDTGYHKIEPKPEQLLVHKEILKTIRQWRLTVLKSQFIRIVSIVVIVKFVYYTRIFGPVIGFSFAIVVFGTSIFGNYIVTLFLPMISVLNMHKVWRDMMDRAISFWMVIPLFFLHFIYGVKVRVSGDSIDCNEPAIIIMNHRTRLDWLYFWLGLWRINPWLMTTNKIALKELLRHVPGAGFGMQASQYVFLRRDLEIDLQRLSRAVDYYAEMGKPYQILMFPEGTDKTDYTTRRSNEYAKKNGLKPFKHVLYPRTAGFIHLVKKMIENNYLTHIYDVTVAYPKTLCKMRLT</sequence>
<dbReference type="GO" id="GO:0016746">
    <property type="term" value="F:acyltransferase activity"/>
    <property type="evidence" value="ECO:0007669"/>
    <property type="project" value="InterPro"/>
</dbReference>
<dbReference type="AlphaFoldDB" id="A0A915E8M4"/>
<keyword evidence="1" id="KW-0472">Membrane</keyword>
<proteinExistence type="predicted"/>
<reference evidence="4" key="1">
    <citation type="submission" date="2022-11" db="UniProtKB">
        <authorList>
            <consortium name="WormBaseParasite"/>
        </authorList>
    </citation>
    <scope>IDENTIFICATION</scope>
</reference>
<keyword evidence="1" id="KW-0812">Transmembrane</keyword>
<dbReference type="Proteomes" id="UP000887574">
    <property type="component" value="Unplaced"/>
</dbReference>
<name>A0A915E8M4_9BILA</name>
<dbReference type="GO" id="GO:0036149">
    <property type="term" value="P:phosphatidylinositol acyl-chain remodeling"/>
    <property type="evidence" value="ECO:0007669"/>
    <property type="project" value="TreeGrafter"/>
</dbReference>
<dbReference type="PANTHER" id="PTHR10983:SF20">
    <property type="entry name" value="LYSOPHOSPHATIDYLINOSITOL ACYLTRANSFERASE 10"/>
    <property type="match status" value="1"/>
</dbReference>
<organism evidence="3 4">
    <name type="scientific">Ditylenchus dipsaci</name>
    <dbReference type="NCBI Taxonomy" id="166011"/>
    <lineage>
        <taxon>Eukaryota</taxon>
        <taxon>Metazoa</taxon>
        <taxon>Ecdysozoa</taxon>
        <taxon>Nematoda</taxon>
        <taxon>Chromadorea</taxon>
        <taxon>Rhabditida</taxon>
        <taxon>Tylenchina</taxon>
        <taxon>Tylenchomorpha</taxon>
        <taxon>Sphaerularioidea</taxon>
        <taxon>Anguinidae</taxon>
        <taxon>Anguininae</taxon>
        <taxon>Ditylenchus</taxon>
    </lineage>
</organism>
<feature type="transmembrane region" description="Helical" evidence="1">
    <location>
        <begin position="42"/>
        <end position="59"/>
    </location>
</feature>
<keyword evidence="1" id="KW-1133">Transmembrane helix</keyword>
<evidence type="ECO:0000313" key="3">
    <source>
        <dbReference type="Proteomes" id="UP000887574"/>
    </source>
</evidence>
<dbReference type="CDD" id="cd07990">
    <property type="entry name" value="LPLAT_LCLAT1-like"/>
    <property type="match status" value="1"/>
</dbReference>
<feature type="transmembrane region" description="Helical" evidence="1">
    <location>
        <begin position="109"/>
        <end position="126"/>
    </location>
</feature>
<dbReference type="SMART" id="SM00563">
    <property type="entry name" value="PlsC"/>
    <property type="match status" value="1"/>
</dbReference>
<feature type="transmembrane region" description="Helical" evidence="1">
    <location>
        <begin position="65"/>
        <end position="89"/>
    </location>
</feature>
<dbReference type="GO" id="GO:0005783">
    <property type="term" value="C:endoplasmic reticulum"/>
    <property type="evidence" value="ECO:0007669"/>
    <property type="project" value="TreeGrafter"/>
</dbReference>
<dbReference type="Pfam" id="PF01553">
    <property type="entry name" value="Acyltransferase"/>
    <property type="match status" value="1"/>
</dbReference>
<dbReference type="SUPFAM" id="SSF69593">
    <property type="entry name" value="Glycerol-3-phosphate (1)-acyltransferase"/>
    <property type="match status" value="1"/>
</dbReference>